<evidence type="ECO:0000256" key="1">
    <source>
        <dbReference type="SAM" id="SignalP"/>
    </source>
</evidence>
<evidence type="ECO:0008006" key="5">
    <source>
        <dbReference type="Google" id="ProtNLM"/>
    </source>
</evidence>
<protein>
    <recommendedName>
        <fullName evidence="5">Inositol oxygenase</fullName>
    </recommendedName>
</protein>
<feature type="chain" id="PRO_5036403992" description="Inositol oxygenase" evidence="1">
    <location>
        <begin position="18"/>
        <end position="1010"/>
    </location>
</feature>
<dbReference type="AlphaFoldDB" id="A0A7S3ZSA0"/>
<sequence length="1010" mass="108625">MRVRLLLLLGVCSDGSSYDVDVVARLPGGNDDARARAYRTIHATGLRTHPLHCPLDASLFTKMVADDDAVVACFADALEATIADENKNASGWSWASFAAGAGGELLVPTDFGGIRTGGVACFHQVRDAWAAAGYSATMVLPDAYYRTARTPGRQASGPLVGFRGARDVLLVPEGWHWTGIGALRERAAARFYSLTLAAADDRGRPVAKHKAFDGTQGVAAGWAVSRDLHKRYGLLGAPELYAAPCPVEDRYYRAAAAAKAAVGAGALADVVEALTNRNATADQVVAAALARVNQTRTGALVLVDTDGYRAGGQVRAALTETVARLRRRGYAVLKLKGFAPRDLPTLYAAAAAVVDFHVPGPERVVMEAALFNCWPVLVDEGYGGSALDFPIPERFRLRRADASAAEAAVVELVEGRGNATLEAEFAPWRRHVEALPERFDAAVEAFAFASHLQVHVEACGAAARPFAAIASALRAFPLASIEVHAGDAPRFLRTNYEGVEALAALGLTDAETGGSAYHAVRFRDGCAAPGLNDLASVSHGVAWLVLPPGVLVAETAAPTARAALEAMFDAHCRAAALDARAALYLNETALTGRPATRARCVGGPVPGVAVAFAADLLRNLPRWAADAPPPAVAVAVEPTNDVVAEIFVDGEARVHRFAPAKDFDTLIANGRDLLVANNLSSNAAGLAGIVARLAELQGLPSVERCVRDDLVPPFAARAFERRRREELGRWANNQGLDLGFVDAALRRWRPQPIRFREDGARLTALDWDWQGYAVCLTHGAQDAETSAQLVEKWNRTVIAGKTRVLDLLALLHFTTDRSDAVLGYTSQLVHALQVYAAVSNATDIIFDERDAQYRRDMRLAALIHDLGKLLSLFGEADAHVDCTNRALAVDPGGGLDAIRAQFNHDEYGYLKLRGLGLPRRVELVIRFHSLFDLRNTTVPDDHAMPWLQPATNLYDMDLNPADERARAFILHFSHYDQKAKRATDYIPDVDLVEIEALLAEAFPPDGRIPF</sequence>
<keyword evidence="4" id="KW-1185">Reference proteome</keyword>
<dbReference type="EMBL" id="CAKKNE010000006">
    <property type="protein sequence ID" value="CAH0378912.1"/>
    <property type="molecule type" value="Genomic_DNA"/>
</dbReference>
<dbReference type="EMBL" id="HBIW01008836">
    <property type="protein sequence ID" value="CAE0692071.1"/>
    <property type="molecule type" value="Transcribed_RNA"/>
</dbReference>
<reference evidence="3" key="2">
    <citation type="submission" date="2021-11" db="EMBL/GenBank/DDBJ databases">
        <authorList>
            <consortium name="Genoscope - CEA"/>
            <person name="William W."/>
        </authorList>
    </citation>
    <scope>NUCLEOTIDE SEQUENCE</scope>
</reference>
<dbReference type="SUPFAM" id="SSF109604">
    <property type="entry name" value="HD-domain/PDEase-like"/>
    <property type="match status" value="1"/>
</dbReference>
<evidence type="ECO:0000313" key="2">
    <source>
        <dbReference type="EMBL" id="CAE0692071.1"/>
    </source>
</evidence>
<keyword evidence="1" id="KW-0732">Signal</keyword>
<dbReference type="Gene3D" id="1.10.3210.10">
    <property type="entry name" value="Hypothetical protein af1432"/>
    <property type="match status" value="1"/>
</dbReference>
<dbReference type="Proteomes" id="UP000789595">
    <property type="component" value="Unassembled WGS sequence"/>
</dbReference>
<reference evidence="2" key="1">
    <citation type="submission" date="2021-01" db="EMBL/GenBank/DDBJ databases">
        <authorList>
            <person name="Corre E."/>
            <person name="Pelletier E."/>
            <person name="Niang G."/>
            <person name="Scheremetjew M."/>
            <person name="Finn R."/>
            <person name="Kale V."/>
            <person name="Holt S."/>
            <person name="Cochrane G."/>
            <person name="Meng A."/>
            <person name="Brown T."/>
            <person name="Cohen L."/>
        </authorList>
    </citation>
    <scope>NUCLEOTIDE SEQUENCE</scope>
    <source>
        <strain evidence="2">CCMP1756</strain>
    </source>
</reference>
<name>A0A7S3ZSA0_9STRA</name>
<dbReference type="OrthoDB" id="5151075at2759"/>
<organism evidence="2">
    <name type="scientific">Pelagomonas calceolata</name>
    <dbReference type="NCBI Taxonomy" id="35677"/>
    <lineage>
        <taxon>Eukaryota</taxon>
        <taxon>Sar</taxon>
        <taxon>Stramenopiles</taxon>
        <taxon>Ochrophyta</taxon>
        <taxon>Pelagophyceae</taxon>
        <taxon>Pelagomonadales</taxon>
        <taxon>Pelagomonadaceae</taxon>
        <taxon>Pelagomonas</taxon>
    </lineage>
</organism>
<accession>A0A7S3ZSA0</accession>
<evidence type="ECO:0000313" key="4">
    <source>
        <dbReference type="Proteomes" id="UP000789595"/>
    </source>
</evidence>
<dbReference type="UniPathway" id="UPA00111">
    <property type="reaction ID" value="UER00527"/>
</dbReference>
<proteinExistence type="predicted"/>
<gene>
    <name evidence="2" type="ORF">PCAL00307_LOCUS7507</name>
    <name evidence="3" type="ORF">PECAL_6P05120</name>
</gene>
<evidence type="ECO:0000313" key="3">
    <source>
        <dbReference type="EMBL" id="CAH0378912.1"/>
    </source>
</evidence>
<feature type="signal peptide" evidence="1">
    <location>
        <begin position="1"/>
        <end position="17"/>
    </location>
</feature>